<protein>
    <submittedName>
        <fullName evidence="1">(pine wood nematode) hypothetical protein</fullName>
    </submittedName>
</protein>
<evidence type="ECO:0000313" key="2">
    <source>
        <dbReference type="Proteomes" id="UP000659654"/>
    </source>
</evidence>
<dbReference type="AlphaFoldDB" id="A0A7I8XEY6"/>
<proteinExistence type="predicted"/>
<sequence length="114" mass="12977">MKKVRECGIGGEWGESEMEKLCEEFNSMSLSEDETELAHLSARLVADFPGCSTLEEFRLQIIRNFYKAYYAIIYGEASQASKEAAEELRRCFEQTLETVDGVDPRSNERIHGCP</sequence>
<keyword evidence="2" id="KW-1185">Reference proteome</keyword>
<dbReference type="Proteomes" id="UP000659654">
    <property type="component" value="Unassembled WGS sequence"/>
</dbReference>
<dbReference type="EMBL" id="CAJFCV020000004">
    <property type="protein sequence ID" value="CAG9113469.1"/>
    <property type="molecule type" value="Genomic_DNA"/>
</dbReference>
<comment type="caution">
    <text evidence="1">The sequence shown here is derived from an EMBL/GenBank/DDBJ whole genome shotgun (WGS) entry which is preliminary data.</text>
</comment>
<dbReference type="Proteomes" id="UP000582659">
    <property type="component" value="Unassembled WGS sequence"/>
</dbReference>
<name>A0A7I8XEY6_BURXY</name>
<dbReference type="EMBL" id="CAJFDI010000004">
    <property type="protein sequence ID" value="CAD5224637.1"/>
    <property type="molecule type" value="Genomic_DNA"/>
</dbReference>
<organism evidence="1 2">
    <name type="scientific">Bursaphelenchus xylophilus</name>
    <name type="common">Pinewood nematode worm</name>
    <name type="synonym">Aphelenchoides xylophilus</name>
    <dbReference type="NCBI Taxonomy" id="6326"/>
    <lineage>
        <taxon>Eukaryota</taxon>
        <taxon>Metazoa</taxon>
        <taxon>Ecdysozoa</taxon>
        <taxon>Nematoda</taxon>
        <taxon>Chromadorea</taxon>
        <taxon>Rhabditida</taxon>
        <taxon>Tylenchina</taxon>
        <taxon>Tylenchomorpha</taxon>
        <taxon>Aphelenchoidea</taxon>
        <taxon>Aphelenchoididae</taxon>
        <taxon>Bursaphelenchus</taxon>
    </lineage>
</organism>
<reference evidence="1" key="1">
    <citation type="submission" date="2020-09" db="EMBL/GenBank/DDBJ databases">
        <authorList>
            <person name="Kikuchi T."/>
        </authorList>
    </citation>
    <scope>NUCLEOTIDE SEQUENCE</scope>
    <source>
        <strain evidence="1">Ka4C1</strain>
    </source>
</reference>
<evidence type="ECO:0000313" key="1">
    <source>
        <dbReference type="EMBL" id="CAD5224637.1"/>
    </source>
</evidence>
<gene>
    <name evidence="1" type="ORF">BXYJ_LOCUS8143</name>
</gene>
<accession>A0A7I8XEY6</accession>